<accession>M6V419</accession>
<name>M6V419_9LEPT</name>
<comment type="caution">
    <text evidence="1">The sequence shown here is derived from an EMBL/GenBank/DDBJ whole genome shotgun (WGS) entry which is preliminary data.</text>
</comment>
<dbReference type="AlphaFoldDB" id="M6V419"/>
<sequence length="47" mass="5829">MRIISKKESFFTYFFEKSKTRYFHLNNYLMILCNFSLKHGIICMKKQ</sequence>
<dbReference type="Proteomes" id="UP000012112">
    <property type="component" value="Unassembled WGS sequence"/>
</dbReference>
<protein>
    <submittedName>
        <fullName evidence="1">Uncharacterized protein</fullName>
    </submittedName>
</protein>
<reference evidence="1 2" key="1">
    <citation type="submission" date="2013-01" db="EMBL/GenBank/DDBJ databases">
        <authorList>
            <person name="Harkins D.M."/>
            <person name="Durkin A.S."/>
            <person name="Brinkac L.M."/>
            <person name="Haft D.H."/>
            <person name="Selengut J.D."/>
            <person name="Sanka R."/>
            <person name="DePew J."/>
            <person name="Purushe J."/>
            <person name="Matthias M.A."/>
            <person name="Vinetz J.M."/>
            <person name="Sutton G.G."/>
            <person name="Nierman W.C."/>
            <person name="Fouts D.E."/>
        </authorList>
    </citation>
    <scope>NUCLEOTIDE SEQUENCE [LARGE SCALE GENOMIC DNA]</scope>
    <source>
        <strain evidence="1 2">HAI1536</strain>
    </source>
</reference>
<proteinExistence type="predicted"/>
<gene>
    <name evidence="1" type="ORF">LEP1GSC172_0243</name>
</gene>
<evidence type="ECO:0000313" key="2">
    <source>
        <dbReference type="Proteomes" id="UP000012112"/>
    </source>
</evidence>
<organism evidence="1 2">
    <name type="scientific">Leptospira noguchii</name>
    <dbReference type="NCBI Taxonomy" id="28182"/>
    <lineage>
        <taxon>Bacteria</taxon>
        <taxon>Pseudomonadati</taxon>
        <taxon>Spirochaetota</taxon>
        <taxon>Spirochaetia</taxon>
        <taxon>Leptospirales</taxon>
        <taxon>Leptospiraceae</taxon>
        <taxon>Leptospira</taxon>
    </lineage>
</organism>
<dbReference type="EMBL" id="AKWD02000057">
    <property type="protein sequence ID" value="EMO52177.1"/>
    <property type="molecule type" value="Genomic_DNA"/>
</dbReference>
<evidence type="ECO:0000313" key="1">
    <source>
        <dbReference type="EMBL" id="EMO52177.1"/>
    </source>
</evidence>